<sequence>MTGTAWRLSVEEHIAIKARKQVGITLTVVTAPPQTGLTTHLPSQALESLHEDAGVASSGVGTQHPSFAQDVNRTALLDENWEMAIGALLPLSQLDSSPTPAQSPPRHVPNLLYSDLLCSFVLVAERRSTRAAPHVVRPMAYTPQLQYAFPLESFSYSVELGDLVVIVSVLPPHIFDGPCYDPTFDPESTTSKVRGGADQETPGSGFPLDFDAMHLPSILFPLPPFDILVLCLLEFTAVEPERNPSRFPHSDVAVHICAKKSTSAQEMIEVPDLLVLRLSRPG</sequence>
<accession>A0A409YHB2</accession>
<dbReference type="Proteomes" id="UP000284706">
    <property type="component" value="Unassembled WGS sequence"/>
</dbReference>
<protein>
    <submittedName>
        <fullName evidence="1">Uncharacterized protein</fullName>
    </submittedName>
</protein>
<dbReference type="InParanoid" id="A0A409YHB2"/>
<proteinExistence type="predicted"/>
<evidence type="ECO:0000313" key="1">
    <source>
        <dbReference type="EMBL" id="PPR02388.1"/>
    </source>
</evidence>
<comment type="caution">
    <text evidence="1">The sequence shown here is derived from an EMBL/GenBank/DDBJ whole genome shotgun (WGS) entry which is preliminary data.</text>
</comment>
<keyword evidence="2" id="KW-1185">Reference proteome</keyword>
<gene>
    <name evidence="1" type="ORF">CVT26_011345</name>
</gene>
<organism evidence="1 2">
    <name type="scientific">Gymnopilus dilepis</name>
    <dbReference type="NCBI Taxonomy" id="231916"/>
    <lineage>
        <taxon>Eukaryota</taxon>
        <taxon>Fungi</taxon>
        <taxon>Dikarya</taxon>
        <taxon>Basidiomycota</taxon>
        <taxon>Agaricomycotina</taxon>
        <taxon>Agaricomycetes</taxon>
        <taxon>Agaricomycetidae</taxon>
        <taxon>Agaricales</taxon>
        <taxon>Agaricineae</taxon>
        <taxon>Hymenogastraceae</taxon>
        <taxon>Gymnopilus</taxon>
    </lineage>
</organism>
<dbReference type="EMBL" id="NHYE01000849">
    <property type="protein sequence ID" value="PPR02388.1"/>
    <property type="molecule type" value="Genomic_DNA"/>
</dbReference>
<dbReference type="AlphaFoldDB" id="A0A409YHB2"/>
<name>A0A409YHB2_9AGAR</name>
<evidence type="ECO:0000313" key="2">
    <source>
        <dbReference type="Proteomes" id="UP000284706"/>
    </source>
</evidence>
<reference evidence="1 2" key="1">
    <citation type="journal article" date="2018" name="Evol. Lett.">
        <title>Horizontal gene cluster transfer increased hallucinogenic mushroom diversity.</title>
        <authorList>
            <person name="Reynolds H.T."/>
            <person name="Vijayakumar V."/>
            <person name="Gluck-Thaler E."/>
            <person name="Korotkin H.B."/>
            <person name="Matheny P.B."/>
            <person name="Slot J.C."/>
        </authorList>
    </citation>
    <scope>NUCLEOTIDE SEQUENCE [LARGE SCALE GENOMIC DNA]</scope>
    <source>
        <strain evidence="1 2">SRW20</strain>
    </source>
</reference>